<reference evidence="2" key="1">
    <citation type="submission" date="2018-05" db="EMBL/GenBank/DDBJ databases">
        <authorList>
            <person name="Lanie J.A."/>
            <person name="Ng W.-L."/>
            <person name="Kazmierczak K.M."/>
            <person name="Andrzejewski T.M."/>
            <person name="Davidsen T.M."/>
            <person name="Wayne K.J."/>
            <person name="Tettelin H."/>
            <person name="Glass J.I."/>
            <person name="Rusch D."/>
            <person name="Podicherti R."/>
            <person name="Tsui H.-C.T."/>
            <person name="Winkler M.E."/>
        </authorList>
    </citation>
    <scope>NUCLEOTIDE SEQUENCE</scope>
</reference>
<evidence type="ECO:0000256" key="1">
    <source>
        <dbReference type="SAM" id="Phobius"/>
    </source>
</evidence>
<dbReference type="AlphaFoldDB" id="A0A382I893"/>
<accession>A0A382I893</accession>
<sequence>MENWIGIGIWVIVGCFVGLLTRKLVRRPEETSGHLPILLVLSSFGAAIGGMLGVGIFEFQDPIALSPGGMGGAIAFSFLISFIYRWGIRGLL</sequence>
<organism evidence="2">
    <name type="scientific">marine metagenome</name>
    <dbReference type="NCBI Taxonomy" id="408172"/>
    <lineage>
        <taxon>unclassified sequences</taxon>
        <taxon>metagenomes</taxon>
        <taxon>ecological metagenomes</taxon>
    </lineage>
</organism>
<name>A0A382I893_9ZZZZ</name>
<feature type="transmembrane region" description="Helical" evidence="1">
    <location>
        <begin position="37"/>
        <end position="57"/>
    </location>
</feature>
<keyword evidence="1" id="KW-0812">Transmembrane</keyword>
<dbReference type="EMBL" id="UINC01065356">
    <property type="protein sequence ID" value="SVB94931.1"/>
    <property type="molecule type" value="Genomic_DNA"/>
</dbReference>
<keyword evidence="1" id="KW-0472">Membrane</keyword>
<keyword evidence="1" id="KW-1133">Transmembrane helix</keyword>
<gene>
    <name evidence="2" type="ORF">METZ01_LOCUS247785</name>
</gene>
<evidence type="ECO:0000313" key="2">
    <source>
        <dbReference type="EMBL" id="SVB94931.1"/>
    </source>
</evidence>
<proteinExistence type="predicted"/>
<protein>
    <recommendedName>
        <fullName evidence="3">Transglycosylase associated protein</fullName>
    </recommendedName>
</protein>
<evidence type="ECO:0008006" key="3">
    <source>
        <dbReference type="Google" id="ProtNLM"/>
    </source>
</evidence>
<feature type="transmembrane region" description="Helical" evidence="1">
    <location>
        <begin position="63"/>
        <end position="84"/>
    </location>
</feature>
<feature type="transmembrane region" description="Helical" evidence="1">
    <location>
        <begin position="6"/>
        <end position="25"/>
    </location>
</feature>